<evidence type="ECO:0000313" key="4">
    <source>
        <dbReference type="Proteomes" id="UP001314263"/>
    </source>
</evidence>
<evidence type="ECO:0000313" key="3">
    <source>
        <dbReference type="EMBL" id="CAK0784163.1"/>
    </source>
</evidence>
<dbReference type="EMBL" id="CAUYUE010000010">
    <property type="protein sequence ID" value="CAK0784163.1"/>
    <property type="molecule type" value="Genomic_DNA"/>
</dbReference>
<keyword evidence="2" id="KW-0812">Transmembrane</keyword>
<keyword evidence="2" id="KW-0472">Membrane</keyword>
<protein>
    <submittedName>
        <fullName evidence="3">Uncharacterized protein</fullName>
    </submittedName>
</protein>
<proteinExistence type="predicted"/>
<keyword evidence="4" id="KW-1185">Reference proteome</keyword>
<organism evidence="3 4">
    <name type="scientific">Coccomyxa viridis</name>
    <dbReference type="NCBI Taxonomy" id="1274662"/>
    <lineage>
        <taxon>Eukaryota</taxon>
        <taxon>Viridiplantae</taxon>
        <taxon>Chlorophyta</taxon>
        <taxon>core chlorophytes</taxon>
        <taxon>Trebouxiophyceae</taxon>
        <taxon>Trebouxiophyceae incertae sedis</taxon>
        <taxon>Coccomyxaceae</taxon>
        <taxon>Coccomyxa</taxon>
    </lineage>
</organism>
<dbReference type="PANTHER" id="PTHR36742:SF1">
    <property type="entry name" value="MYOSIN-G HEAVY CHAIN-LIKE PROTEIN"/>
    <property type="match status" value="1"/>
</dbReference>
<feature type="transmembrane region" description="Helical" evidence="2">
    <location>
        <begin position="67"/>
        <end position="87"/>
    </location>
</feature>
<reference evidence="3 4" key="1">
    <citation type="submission" date="2023-10" db="EMBL/GenBank/DDBJ databases">
        <authorList>
            <person name="Maclean D."/>
            <person name="Macfadyen A."/>
        </authorList>
    </citation>
    <scope>NUCLEOTIDE SEQUENCE [LARGE SCALE GENOMIC DNA]</scope>
</reference>
<dbReference type="Proteomes" id="UP001314263">
    <property type="component" value="Unassembled WGS sequence"/>
</dbReference>
<comment type="caution">
    <text evidence="3">The sequence shown here is derived from an EMBL/GenBank/DDBJ whole genome shotgun (WGS) entry which is preliminary data.</text>
</comment>
<feature type="region of interest" description="Disordered" evidence="1">
    <location>
        <begin position="1"/>
        <end position="27"/>
    </location>
</feature>
<name>A0AAV1IAD2_9CHLO</name>
<dbReference type="AlphaFoldDB" id="A0AAV1IAD2"/>
<accession>A0AAV1IAD2</accession>
<dbReference type="GO" id="GO:0009507">
    <property type="term" value="C:chloroplast"/>
    <property type="evidence" value="ECO:0007669"/>
    <property type="project" value="TreeGrafter"/>
</dbReference>
<keyword evidence="2" id="KW-1133">Transmembrane helix</keyword>
<dbReference type="PANTHER" id="PTHR36742">
    <property type="entry name" value="MYOSIN-G HEAVY CHAIN-LIKE PROTEIN"/>
    <property type="match status" value="1"/>
</dbReference>
<gene>
    <name evidence="3" type="ORF">CVIRNUC_007366</name>
</gene>
<sequence>MGNCCIGGEAGADLDDDEDRQTVSGQLQEQQRAWQAKASAEEAKYKARVQQRRDYMERESGRNDGPFFALLFSFFVLPAAVILVVAWKTGYLASLDSGQHF</sequence>
<evidence type="ECO:0000256" key="2">
    <source>
        <dbReference type="SAM" id="Phobius"/>
    </source>
</evidence>
<evidence type="ECO:0000256" key="1">
    <source>
        <dbReference type="SAM" id="MobiDB-lite"/>
    </source>
</evidence>